<dbReference type="Proteomes" id="UP001165427">
    <property type="component" value="Unassembled WGS sequence"/>
</dbReference>
<evidence type="ECO:0000313" key="8">
    <source>
        <dbReference type="EMBL" id="MCJ8499466.1"/>
    </source>
</evidence>
<keyword evidence="2" id="KW-0004">4Fe-4S</keyword>
<keyword evidence="9" id="KW-1185">Reference proteome</keyword>
<keyword evidence="5" id="KW-0408">Iron</keyword>
<organism evidence="8 9">
    <name type="scientific">Desulfatitalea alkaliphila</name>
    <dbReference type="NCBI Taxonomy" id="2929485"/>
    <lineage>
        <taxon>Bacteria</taxon>
        <taxon>Pseudomonadati</taxon>
        <taxon>Thermodesulfobacteriota</taxon>
        <taxon>Desulfobacteria</taxon>
        <taxon>Desulfobacterales</taxon>
        <taxon>Desulfosarcinaceae</taxon>
        <taxon>Desulfatitalea</taxon>
    </lineage>
</organism>
<accession>A0AA41R2A4</accession>
<dbReference type="SFLD" id="SFLDS00029">
    <property type="entry name" value="Radical_SAM"/>
    <property type="match status" value="1"/>
</dbReference>
<feature type="domain" description="Radical SAM core" evidence="7">
    <location>
        <begin position="1"/>
        <end position="239"/>
    </location>
</feature>
<dbReference type="EMBL" id="JALJRB010000002">
    <property type="protein sequence ID" value="MCJ8499466.1"/>
    <property type="molecule type" value="Genomic_DNA"/>
</dbReference>
<dbReference type="SFLD" id="SFLDG01082">
    <property type="entry name" value="B12-binding_domain_containing"/>
    <property type="match status" value="1"/>
</dbReference>
<reference evidence="8" key="1">
    <citation type="submission" date="2022-04" db="EMBL/GenBank/DDBJ databases">
        <title>Desulfatitalea alkaliphila sp. nov., a novel anaerobic sulfate-reducing bacterium isolated from terrestrial mud volcano, Taman Peninsula, Russia.</title>
        <authorList>
            <person name="Khomyakova M.A."/>
            <person name="Merkel A.Y."/>
            <person name="Slobodkin A.I."/>
        </authorList>
    </citation>
    <scope>NUCLEOTIDE SEQUENCE</scope>
    <source>
        <strain evidence="8">M08but</strain>
    </source>
</reference>
<evidence type="ECO:0000259" key="7">
    <source>
        <dbReference type="PROSITE" id="PS51918"/>
    </source>
</evidence>
<evidence type="ECO:0000256" key="5">
    <source>
        <dbReference type="ARBA" id="ARBA00023004"/>
    </source>
</evidence>
<evidence type="ECO:0000313" key="9">
    <source>
        <dbReference type="Proteomes" id="UP001165427"/>
    </source>
</evidence>
<sequence length="345" mass="37845">MTKPFVVPVFIPHAGCPHRCVFCNQHNTTGREAQTPTAAAVKAAIEEFLAYRRDDRRPTEIAFYGGNLLGLPREQVQLLLATAAHFVRRGRAHGIRFSTRPDTIDPQRLGWLAPFPVSTVELGVQSMNDTVLAAADRGHTAADTVRAVTLLHASPYRLGVQMMVGLPADTPATARATARQLVSLAPDFARIYPTLVLRGSRLARQHFHGRYTPLKLDEAVTLTASLFQIFARHHIPVIRMGLQATSHLTSGDRIVAGPFHPAFGELVQSAVWLDAMDRHLEREALQGTEIRIDAPSRYLSQIKGAHDANILALINRHQLTGITVRGDDALAPDQVTINGVICTKL</sequence>
<dbReference type="SFLD" id="SFLDG01086">
    <property type="entry name" value="elongater_protein-like"/>
    <property type="match status" value="1"/>
</dbReference>
<dbReference type="Pfam" id="PF04055">
    <property type="entry name" value="Radical_SAM"/>
    <property type="match status" value="1"/>
</dbReference>
<dbReference type="SMART" id="SM00729">
    <property type="entry name" value="Elp3"/>
    <property type="match status" value="1"/>
</dbReference>
<evidence type="ECO:0000256" key="2">
    <source>
        <dbReference type="ARBA" id="ARBA00022485"/>
    </source>
</evidence>
<keyword evidence="6" id="KW-0411">Iron-sulfur</keyword>
<dbReference type="InterPro" id="IPR032432">
    <property type="entry name" value="Radical_SAM_C"/>
</dbReference>
<dbReference type="InterPro" id="IPR058240">
    <property type="entry name" value="rSAM_sf"/>
</dbReference>
<dbReference type="GO" id="GO:0003824">
    <property type="term" value="F:catalytic activity"/>
    <property type="evidence" value="ECO:0007669"/>
    <property type="project" value="InterPro"/>
</dbReference>
<comment type="cofactor">
    <cofactor evidence="1">
        <name>[4Fe-4S] cluster</name>
        <dbReference type="ChEBI" id="CHEBI:49883"/>
    </cofactor>
</comment>
<evidence type="ECO:0000256" key="1">
    <source>
        <dbReference type="ARBA" id="ARBA00001966"/>
    </source>
</evidence>
<dbReference type="Pfam" id="PF16199">
    <property type="entry name" value="Radical_SAM_C"/>
    <property type="match status" value="1"/>
</dbReference>
<dbReference type="AlphaFoldDB" id="A0AA41R2A4"/>
<evidence type="ECO:0000256" key="6">
    <source>
        <dbReference type="ARBA" id="ARBA00023014"/>
    </source>
</evidence>
<dbReference type="InterPro" id="IPR006638">
    <property type="entry name" value="Elp3/MiaA/NifB-like_rSAM"/>
</dbReference>
<dbReference type="InterPro" id="IPR039661">
    <property type="entry name" value="ELP3"/>
</dbReference>
<proteinExistence type="predicted"/>
<keyword evidence="3" id="KW-0949">S-adenosyl-L-methionine</keyword>
<dbReference type="GO" id="GO:0046872">
    <property type="term" value="F:metal ion binding"/>
    <property type="evidence" value="ECO:0007669"/>
    <property type="project" value="UniProtKB-KW"/>
</dbReference>
<dbReference type="PANTHER" id="PTHR11135:SF0">
    <property type="entry name" value="ELONGATOR COMPLEX PROTEIN 3"/>
    <property type="match status" value="1"/>
</dbReference>
<dbReference type="CDD" id="cd01335">
    <property type="entry name" value="Radical_SAM"/>
    <property type="match status" value="1"/>
</dbReference>
<keyword evidence="4" id="KW-0479">Metal-binding</keyword>
<dbReference type="Gene3D" id="3.80.30.20">
    <property type="entry name" value="tm_1862 like domain"/>
    <property type="match status" value="1"/>
</dbReference>
<dbReference type="GO" id="GO:0005737">
    <property type="term" value="C:cytoplasm"/>
    <property type="evidence" value="ECO:0007669"/>
    <property type="project" value="TreeGrafter"/>
</dbReference>
<dbReference type="InterPro" id="IPR023404">
    <property type="entry name" value="rSAM_horseshoe"/>
</dbReference>
<dbReference type="RefSeq" id="WP_246902802.1">
    <property type="nucleotide sequence ID" value="NZ_JALJRB010000002.1"/>
</dbReference>
<dbReference type="PROSITE" id="PS51918">
    <property type="entry name" value="RADICAL_SAM"/>
    <property type="match status" value="1"/>
</dbReference>
<dbReference type="InterPro" id="IPR007197">
    <property type="entry name" value="rSAM"/>
</dbReference>
<name>A0AA41R2A4_9BACT</name>
<dbReference type="GO" id="GO:0051539">
    <property type="term" value="F:4 iron, 4 sulfur cluster binding"/>
    <property type="evidence" value="ECO:0007669"/>
    <property type="project" value="UniProtKB-KW"/>
</dbReference>
<protein>
    <submittedName>
        <fullName evidence="8">Radical SAM protein</fullName>
    </submittedName>
</protein>
<dbReference type="GO" id="GO:0002926">
    <property type="term" value="P:tRNA wobble base 5-methoxycarbonylmethyl-2-thiouridinylation"/>
    <property type="evidence" value="ECO:0007669"/>
    <property type="project" value="TreeGrafter"/>
</dbReference>
<gene>
    <name evidence="8" type="ORF">MRX98_02680</name>
</gene>
<evidence type="ECO:0000256" key="4">
    <source>
        <dbReference type="ARBA" id="ARBA00022723"/>
    </source>
</evidence>
<dbReference type="PANTHER" id="PTHR11135">
    <property type="entry name" value="HISTONE ACETYLTRANSFERASE-RELATED"/>
    <property type="match status" value="1"/>
</dbReference>
<dbReference type="SUPFAM" id="SSF102114">
    <property type="entry name" value="Radical SAM enzymes"/>
    <property type="match status" value="1"/>
</dbReference>
<evidence type="ECO:0000256" key="3">
    <source>
        <dbReference type="ARBA" id="ARBA00022691"/>
    </source>
</evidence>
<comment type="caution">
    <text evidence="8">The sequence shown here is derived from an EMBL/GenBank/DDBJ whole genome shotgun (WGS) entry which is preliminary data.</text>
</comment>